<dbReference type="Gene3D" id="2.10.230.10">
    <property type="entry name" value="Heat shock protein DnaJ, cysteine-rich domain"/>
    <property type="match status" value="1"/>
</dbReference>
<keyword evidence="2" id="KW-1185">Reference proteome</keyword>
<evidence type="ECO:0000313" key="2">
    <source>
        <dbReference type="Proteomes" id="UP000629603"/>
    </source>
</evidence>
<dbReference type="EMBL" id="MN988521">
    <property type="protein sequence ID" value="QIG71182.1"/>
    <property type="molecule type" value="Genomic_DNA"/>
</dbReference>
<accession>A0A7S5R552</accession>
<gene>
    <name evidence="1" type="ORF">EVB93_075</name>
</gene>
<keyword evidence="1" id="KW-0346">Stress response</keyword>
<evidence type="ECO:0000313" key="1">
    <source>
        <dbReference type="EMBL" id="QIG71182.1"/>
    </source>
</evidence>
<protein>
    <submittedName>
        <fullName evidence="1">Putative heat shock domain-containing protein</fullName>
    </submittedName>
</protein>
<dbReference type="SUPFAM" id="SSF57938">
    <property type="entry name" value="DnaJ/Hsp40 cysteine-rich domain"/>
    <property type="match status" value="1"/>
</dbReference>
<dbReference type="InterPro" id="IPR036410">
    <property type="entry name" value="HSP_DnaJ_Cys-rich_dom_sf"/>
</dbReference>
<organism evidence="1 2">
    <name type="scientific">Rhizobium phage RHph_TM30</name>
    <dbReference type="NCBI Taxonomy" id="2509764"/>
    <lineage>
        <taxon>Viruses</taxon>
        <taxon>Duplodnaviria</taxon>
        <taxon>Heunggongvirae</taxon>
        <taxon>Uroviricota</taxon>
        <taxon>Caudoviricetes</taxon>
        <taxon>Kleczkowskaviridae</taxon>
        <taxon>Cuauhnahuacvirus</taxon>
        <taxon>Cuauhnahuacvirus TM30</taxon>
    </lineage>
</organism>
<name>A0A7S5R552_9CAUD</name>
<dbReference type="Proteomes" id="UP000629603">
    <property type="component" value="Segment"/>
</dbReference>
<reference evidence="1 2" key="1">
    <citation type="submission" date="2020-01" db="EMBL/GenBank/DDBJ databases">
        <title>Patterns of diversity and host range of bacteriophage communities associated with bean-nodulatin bacteria.</title>
        <authorList>
            <person name="Vann Cauwenberghe J."/>
            <person name="Santamaria R.I."/>
            <person name="Bustos P."/>
            <person name="Juarez S."/>
            <person name="Gonzalez V."/>
        </authorList>
    </citation>
    <scope>NUCLEOTIDE SEQUENCE [LARGE SCALE GENOMIC DNA]</scope>
</reference>
<proteinExistence type="predicted"/>
<sequence>MRKYRKVCEKCNGDGYVSKTDWGYTIATIGMAFLFGAHQDHERCKVCTGNGYIVVEEC</sequence>